<evidence type="ECO:0000313" key="11">
    <source>
        <dbReference type="EMBL" id="KAF4619285.1"/>
    </source>
</evidence>
<feature type="compositionally biased region" description="Low complexity" evidence="9">
    <location>
        <begin position="431"/>
        <end position="441"/>
    </location>
</feature>
<evidence type="ECO:0000256" key="4">
    <source>
        <dbReference type="ARBA" id="ARBA00022737"/>
    </source>
</evidence>
<dbReference type="GO" id="GO:0071036">
    <property type="term" value="P:nuclear polyadenylation-dependent snoRNA catabolic process"/>
    <property type="evidence" value="ECO:0007669"/>
    <property type="project" value="TreeGrafter"/>
</dbReference>
<evidence type="ECO:0000256" key="8">
    <source>
        <dbReference type="PROSITE-ProRule" id="PRU00047"/>
    </source>
</evidence>
<evidence type="ECO:0000259" key="10">
    <source>
        <dbReference type="PROSITE" id="PS50158"/>
    </source>
</evidence>
<feature type="domain" description="CCHC-type" evidence="10">
    <location>
        <begin position="332"/>
        <end position="347"/>
    </location>
</feature>
<evidence type="ECO:0000256" key="3">
    <source>
        <dbReference type="ARBA" id="ARBA00022723"/>
    </source>
</evidence>
<dbReference type="GO" id="GO:0071039">
    <property type="term" value="P:nuclear polyadenylation-dependent CUT catabolic process"/>
    <property type="evidence" value="ECO:0007669"/>
    <property type="project" value="TreeGrafter"/>
</dbReference>
<dbReference type="GO" id="GO:0071035">
    <property type="term" value="P:nuclear polyadenylation-dependent rRNA catabolic process"/>
    <property type="evidence" value="ECO:0007669"/>
    <property type="project" value="TreeGrafter"/>
</dbReference>
<sequence length="536" mass="60050">MSSREVIDLTTPPSSPPPHPSNSTTTDAVSEVPPAVQARRKRKRRSKKSLASTSTATSLSSVRNSPEPHDDSGSSKRQRIGDVSAHDTAPNATETREAINSESGGFEDAGSMFFIDIAPAPIPSTQLAINEKKADEINGAPSKLLVPAHVTVLGSTPVEIIPPDLSSDSDDEDFIEYFEAYDHTKHTQRYFHEPTDEPAPPTWTVCKNCGAEAQHKTSACPVQVCLTCGARDEHSTRSCPISKVCFTCGMKGHINSTCPNRASARALRATQDSECDRCSSSRHKTNECPTLWRLYEYLTNEEQTRILTLRQARKDFQLGQGGEGYVANDIWCYYCGSYGHWGDECEDNERDNFAEEFSAFSIFNVMNGPFYDPEKESHTSTARPRREQEDLGTWGVSAPSDVGRQGRIKSRAAMAKQAQQSEEDQEDWFANSSKRSSNSNRQKQETKKISFGKSFNDSKQHESTSNHYQKPSLLDRIQHFATNDTTSYQSSRREHHHSSSNRSRSDRHRRDERDRYSSDRRRQGDSGPRYKGGYAR</sequence>
<dbReference type="InterPro" id="IPR036875">
    <property type="entry name" value="Znf_CCHC_sf"/>
</dbReference>
<keyword evidence="4" id="KW-0677">Repeat</keyword>
<keyword evidence="6" id="KW-0862">Zinc</keyword>
<reference evidence="11 12" key="1">
    <citation type="submission" date="2019-12" db="EMBL/GenBank/DDBJ databases">
        <authorList>
            <person name="Floudas D."/>
            <person name="Bentzer J."/>
            <person name="Ahren D."/>
            <person name="Johansson T."/>
            <person name="Persson P."/>
            <person name="Tunlid A."/>
        </authorList>
    </citation>
    <scope>NUCLEOTIDE SEQUENCE [LARGE SCALE GENOMIC DNA]</scope>
    <source>
        <strain evidence="11 12">CBS 102.39</strain>
    </source>
</reference>
<dbReference type="GO" id="GO:0071038">
    <property type="term" value="P:TRAMP-dependent tRNA surveillance pathway"/>
    <property type="evidence" value="ECO:0007669"/>
    <property type="project" value="TreeGrafter"/>
</dbReference>
<dbReference type="GO" id="GO:0031499">
    <property type="term" value="C:TRAMP complex"/>
    <property type="evidence" value="ECO:0007669"/>
    <property type="project" value="TreeGrafter"/>
</dbReference>
<comment type="caution">
    <text evidence="11">The sequence shown here is derived from an EMBL/GenBank/DDBJ whole genome shotgun (WGS) entry which is preliminary data.</text>
</comment>
<accession>A0A8H4QZ20</accession>
<evidence type="ECO:0000256" key="9">
    <source>
        <dbReference type="SAM" id="MobiDB-lite"/>
    </source>
</evidence>
<name>A0A8H4QZ20_9AGAR</name>
<feature type="compositionally biased region" description="Basic residues" evidence="9">
    <location>
        <begin position="38"/>
        <end position="48"/>
    </location>
</feature>
<feature type="compositionally biased region" description="Basic and acidic residues" evidence="9">
    <location>
        <begin position="372"/>
        <end position="389"/>
    </location>
</feature>
<gene>
    <name evidence="11" type="ORF">D9613_005100</name>
</gene>
<evidence type="ECO:0000256" key="2">
    <source>
        <dbReference type="ARBA" id="ARBA00022664"/>
    </source>
</evidence>
<keyword evidence="7" id="KW-0539">Nucleus</keyword>
<dbReference type="GO" id="GO:0006397">
    <property type="term" value="P:mRNA processing"/>
    <property type="evidence" value="ECO:0007669"/>
    <property type="project" value="UniProtKB-KW"/>
</dbReference>
<feature type="region of interest" description="Disordered" evidence="9">
    <location>
        <begin position="371"/>
        <end position="536"/>
    </location>
</feature>
<evidence type="ECO:0000256" key="6">
    <source>
        <dbReference type="ARBA" id="ARBA00022833"/>
    </source>
</evidence>
<dbReference type="AlphaFoldDB" id="A0A8H4QZ20"/>
<dbReference type="GO" id="GO:0008270">
    <property type="term" value="F:zinc ion binding"/>
    <property type="evidence" value="ECO:0007669"/>
    <property type="project" value="UniProtKB-KW"/>
</dbReference>
<evidence type="ECO:0000256" key="7">
    <source>
        <dbReference type="ARBA" id="ARBA00023242"/>
    </source>
</evidence>
<dbReference type="GO" id="GO:0003723">
    <property type="term" value="F:RNA binding"/>
    <property type="evidence" value="ECO:0007669"/>
    <property type="project" value="TreeGrafter"/>
</dbReference>
<dbReference type="Proteomes" id="UP000521872">
    <property type="component" value="Unassembled WGS sequence"/>
</dbReference>
<dbReference type="GO" id="GO:0071031">
    <property type="term" value="P:nuclear mRNA surveillance of mRNA 3'-end processing"/>
    <property type="evidence" value="ECO:0007669"/>
    <property type="project" value="TreeGrafter"/>
</dbReference>
<dbReference type="InterPro" id="IPR051644">
    <property type="entry name" value="TRAMP_AT-DNA-binding"/>
</dbReference>
<evidence type="ECO:0000256" key="1">
    <source>
        <dbReference type="ARBA" id="ARBA00004123"/>
    </source>
</evidence>
<dbReference type="PANTHER" id="PTHR46543:SF1">
    <property type="entry name" value="ZINC FINGER CCHC DOMAIN-CONTAINING PROTEIN 7"/>
    <property type="match status" value="1"/>
</dbReference>
<dbReference type="SMART" id="SM00343">
    <property type="entry name" value="ZnF_C2HC"/>
    <property type="match status" value="5"/>
</dbReference>
<dbReference type="PROSITE" id="PS50158">
    <property type="entry name" value="ZF_CCHC"/>
    <property type="match status" value="2"/>
</dbReference>
<dbReference type="InterPro" id="IPR001878">
    <property type="entry name" value="Znf_CCHC"/>
</dbReference>
<comment type="subcellular location">
    <subcellularLocation>
        <location evidence="1">Nucleus</location>
    </subcellularLocation>
</comment>
<evidence type="ECO:0000313" key="12">
    <source>
        <dbReference type="Proteomes" id="UP000521872"/>
    </source>
</evidence>
<feature type="domain" description="CCHC-type" evidence="10">
    <location>
        <begin position="245"/>
        <end position="260"/>
    </location>
</feature>
<evidence type="ECO:0000256" key="5">
    <source>
        <dbReference type="ARBA" id="ARBA00022771"/>
    </source>
</evidence>
<proteinExistence type="predicted"/>
<keyword evidence="5 8" id="KW-0863">Zinc-finger</keyword>
<dbReference type="PANTHER" id="PTHR46543">
    <property type="entry name" value="ZINC FINGER CCHC DOMAIN-CONTAINING PROTEIN 7"/>
    <property type="match status" value="1"/>
</dbReference>
<feature type="compositionally biased region" description="Low complexity" evidence="9">
    <location>
        <begin position="49"/>
        <end position="61"/>
    </location>
</feature>
<feature type="region of interest" description="Disordered" evidence="9">
    <location>
        <begin position="1"/>
        <end position="105"/>
    </location>
</feature>
<feature type="compositionally biased region" description="Basic and acidic residues" evidence="9">
    <location>
        <begin position="508"/>
        <end position="524"/>
    </location>
</feature>
<dbReference type="SUPFAM" id="SSF57756">
    <property type="entry name" value="Retrovirus zinc finger-like domains"/>
    <property type="match status" value="2"/>
</dbReference>
<dbReference type="GO" id="GO:0071037">
    <property type="term" value="P:nuclear polyadenylation-dependent snRNA catabolic process"/>
    <property type="evidence" value="ECO:0007669"/>
    <property type="project" value="TreeGrafter"/>
</dbReference>
<dbReference type="EMBL" id="JAACJL010000016">
    <property type="protein sequence ID" value="KAF4619285.1"/>
    <property type="molecule type" value="Genomic_DNA"/>
</dbReference>
<keyword evidence="3" id="KW-0479">Metal-binding</keyword>
<keyword evidence="2" id="KW-0507">mRNA processing</keyword>
<organism evidence="11 12">
    <name type="scientific">Agrocybe pediades</name>
    <dbReference type="NCBI Taxonomy" id="84607"/>
    <lineage>
        <taxon>Eukaryota</taxon>
        <taxon>Fungi</taxon>
        <taxon>Dikarya</taxon>
        <taxon>Basidiomycota</taxon>
        <taxon>Agaricomycotina</taxon>
        <taxon>Agaricomycetes</taxon>
        <taxon>Agaricomycetidae</taxon>
        <taxon>Agaricales</taxon>
        <taxon>Agaricineae</taxon>
        <taxon>Strophariaceae</taxon>
        <taxon>Agrocybe</taxon>
    </lineage>
</organism>
<protein>
    <recommendedName>
        <fullName evidence="10">CCHC-type domain-containing protein</fullName>
    </recommendedName>
</protein>
<keyword evidence="12" id="KW-1185">Reference proteome</keyword>
<dbReference type="Gene3D" id="4.10.60.10">
    <property type="entry name" value="Zinc finger, CCHC-type"/>
    <property type="match status" value="2"/>
</dbReference>